<proteinExistence type="predicted"/>
<accession>A0A382ABZ5</accession>
<name>A0A382ABZ5_9ZZZZ</name>
<evidence type="ECO:0008006" key="2">
    <source>
        <dbReference type="Google" id="ProtNLM"/>
    </source>
</evidence>
<organism evidence="1">
    <name type="scientific">marine metagenome</name>
    <dbReference type="NCBI Taxonomy" id="408172"/>
    <lineage>
        <taxon>unclassified sequences</taxon>
        <taxon>metagenomes</taxon>
        <taxon>ecological metagenomes</taxon>
    </lineage>
</organism>
<gene>
    <name evidence="1" type="ORF">METZ01_LOCUS151934</name>
</gene>
<protein>
    <recommendedName>
        <fullName evidence="2">DUF255 domain-containing protein</fullName>
    </recommendedName>
</protein>
<reference evidence="1" key="1">
    <citation type="submission" date="2018-05" db="EMBL/GenBank/DDBJ databases">
        <authorList>
            <person name="Lanie J.A."/>
            <person name="Ng W.-L."/>
            <person name="Kazmierczak K.M."/>
            <person name="Andrzejewski T.M."/>
            <person name="Davidsen T.M."/>
            <person name="Wayne K.J."/>
            <person name="Tettelin H."/>
            <person name="Glass J.I."/>
            <person name="Rusch D."/>
            <person name="Podicherti R."/>
            <person name="Tsui H.-C.T."/>
            <person name="Winkler M.E."/>
        </authorList>
    </citation>
    <scope>NUCLEOTIDE SEQUENCE</scope>
</reference>
<dbReference type="AlphaFoldDB" id="A0A382ABZ5"/>
<sequence length="71" mass="7478">MMNRSILLAGAFLAAPFFSNAQAQASKAAAKAEKIAWHGTWKGGLAEAQRTGKPIMLVSAVPQCHSVPGVW</sequence>
<dbReference type="EMBL" id="UINC01024770">
    <property type="protein sequence ID" value="SVA99080.1"/>
    <property type="molecule type" value="Genomic_DNA"/>
</dbReference>
<evidence type="ECO:0000313" key="1">
    <source>
        <dbReference type="EMBL" id="SVA99080.1"/>
    </source>
</evidence>